<keyword evidence="2" id="KW-1185">Reference proteome</keyword>
<dbReference type="EMBL" id="ML213623">
    <property type="protein sequence ID" value="TFK35226.1"/>
    <property type="molecule type" value="Genomic_DNA"/>
</dbReference>
<evidence type="ECO:0000313" key="1">
    <source>
        <dbReference type="EMBL" id="TFK35226.1"/>
    </source>
</evidence>
<gene>
    <name evidence="1" type="ORF">BDQ12DRAFT_668722</name>
</gene>
<accession>A0A5C3LT15</accession>
<organism evidence="1 2">
    <name type="scientific">Crucibulum laeve</name>
    <dbReference type="NCBI Taxonomy" id="68775"/>
    <lineage>
        <taxon>Eukaryota</taxon>
        <taxon>Fungi</taxon>
        <taxon>Dikarya</taxon>
        <taxon>Basidiomycota</taxon>
        <taxon>Agaricomycotina</taxon>
        <taxon>Agaricomycetes</taxon>
        <taxon>Agaricomycetidae</taxon>
        <taxon>Agaricales</taxon>
        <taxon>Agaricineae</taxon>
        <taxon>Nidulariaceae</taxon>
        <taxon>Crucibulum</taxon>
    </lineage>
</organism>
<name>A0A5C3LT15_9AGAR</name>
<proteinExistence type="predicted"/>
<protein>
    <submittedName>
        <fullName evidence="1">Uncharacterized protein</fullName>
    </submittedName>
</protein>
<dbReference type="Proteomes" id="UP000308652">
    <property type="component" value="Unassembled WGS sequence"/>
</dbReference>
<dbReference type="AlphaFoldDB" id="A0A5C3LT15"/>
<evidence type="ECO:0000313" key="2">
    <source>
        <dbReference type="Proteomes" id="UP000308652"/>
    </source>
</evidence>
<reference evidence="1 2" key="1">
    <citation type="journal article" date="2019" name="Nat. Ecol. Evol.">
        <title>Megaphylogeny resolves global patterns of mushroom evolution.</title>
        <authorList>
            <person name="Varga T."/>
            <person name="Krizsan K."/>
            <person name="Foldi C."/>
            <person name="Dima B."/>
            <person name="Sanchez-Garcia M."/>
            <person name="Sanchez-Ramirez S."/>
            <person name="Szollosi G.J."/>
            <person name="Szarkandi J.G."/>
            <person name="Papp V."/>
            <person name="Albert L."/>
            <person name="Andreopoulos W."/>
            <person name="Angelini C."/>
            <person name="Antonin V."/>
            <person name="Barry K.W."/>
            <person name="Bougher N.L."/>
            <person name="Buchanan P."/>
            <person name="Buyck B."/>
            <person name="Bense V."/>
            <person name="Catcheside P."/>
            <person name="Chovatia M."/>
            <person name="Cooper J."/>
            <person name="Damon W."/>
            <person name="Desjardin D."/>
            <person name="Finy P."/>
            <person name="Geml J."/>
            <person name="Haridas S."/>
            <person name="Hughes K."/>
            <person name="Justo A."/>
            <person name="Karasinski D."/>
            <person name="Kautmanova I."/>
            <person name="Kiss B."/>
            <person name="Kocsube S."/>
            <person name="Kotiranta H."/>
            <person name="LaButti K.M."/>
            <person name="Lechner B.E."/>
            <person name="Liimatainen K."/>
            <person name="Lipzen A."/>
            <person name="Lukacs Z."/>
            <person name="Mihaltcheva S."/>
            <person name="Morgado L.N."/>
            <person name="Niskanen T."/>
            <person name="Noordeloos M.E."/>
            <person name="Ohm R.A."/>
            <person name="Ortiz-Santana B."/>
            <person name="Ovrebo C."/>
            <person name="Racz N."/>
            <person name="Riley R."/>
            <person name="Savchenko A."/>
            <person name="Shiryaev A."/>
            <person name="Soop K."/>
            <person name="Spirin V."/>
            <person name="Szebenyi C."/>
            <person name="Tomsovsky M."/>
            <person name="Tulloss R.E."/>
            <person name="Uehling J."/>
            <person name="Grigoriev I.V."/>
            <person name="Vagvolgyi C."/>
            <person name="Papp T."/>
            <person name="Martin F.M."/>
            <person name="Miettinen O."/>
            <person name="Hibbett D.S."/>
            <person name="Nagy L.G."/>
        </authorList>
    </citation>
    <scope>NUCLEOTIDE SEQUENCE [LARGE SCALE GENOMIC DNA]</scope>
    <source>
        <strain evidence="1 2">CBS 166.37</strain>
    </source>
</reference>
<sequence length="159" mass="18196">MYKPWLPNWNQSEYVNENLTNAEPLFTGFNFSTAKCKMTVPILSNTATTKLHEPVSQEEAWFHWLRSAGPICRLDVTRESHPACAEEIYTLADLEAIVDELFKQTGLDKNLNAPPWDFCVRGYYLESGKEHYARLSQYTALICTTPSTKDPSTYPPEEL</sequence>